<dbReference type="InterPro" id="IPR003838">
    <property type="entry name" value="ABC3_permease_C"/>
</dbReference>
<evidence type="ECO:0000256" key="4">
    <source>
        <dbReference type="ARBA" id="ARBA00022989"/>
    </source>
</evidence>
<feature type="transmembrane region" description="Helical" evidence="6">
    <location>
        <begin position="412"/>
        <end position="436"/>
    </location>
</feature>
<dbReference type="EMBL" id="JACHMN010000003">
    <property type="protein sequence ID" value="MBB5872435.1"/>
    <property type="molecule type" value="Genomic_DNA"/>
</dbReference>
<evidence type="ECO:0000256" key="1">
    <source>
        <dbReference type="ARBA" id="ARBA00004651"/>
    </source>
</evidence>
<feature type="transmembrane region" description="Helical" evidence="6">
    <location>
        <begin position="922"/>
        <end position="942"/>
    </location>
</feature>
<feature type="transmembrane region" description="Helical" evidence="6">
    <location>
        <begin position="265"/>
        <end position="290"/>
    </location>
</feature>
<comment type="caution">
    <text evidence="8">The sequence shown here is derived from an EMBL/GenBank/DDBJ whole genome shotgun (WGS) entry which is preliminary data.</text>
</comment>
<feature type="transmembrane region" description="Helical" evidence="6">
    <location>
        <begin position="388"/>
        <end position="406"/>
    </location>
</feature>
<evidence type="ECO:0000256" key="2">
    <source>
        <dbReference type="ARBA" id="ARBA00022475"/>
    </source>
</evidence>
<reference evidence="8 9" key="1">
    <citation type="submission" date="2020-08" db="EMBL/GenBank/DDBJ databases">
        <title>Sequencing the genomes of 1000 actinobacteria strains.</title>
        <authorList>
            <person name="Klenk H.-P."/>
        </authorList>
    </citation>
    <scope>NUCLEOTIDE SEQUENCE [LARGE SCALE GENOMIC DNA]</scope>
    <source>
        <strain evidence="8 9">DSM 45362</strain>
    </source>
</reference>
<sequence>MIGLTALLVRSRWRSYLVVVWLAAVMGGLAVAGTLHPISIADQVAEDELRAVPLSDRSLIISQTAIESDFTNLVGRARLLPRFTAIYTEQVTVTGDGVEAGPLVYRDGFCAHIRLVAGRCPVATGEVALPEQVAKLKVGDQTAFSLARQSLDGWVSEGLGAQPVGVVGIYAPIDPAEDYWGARRYFTERTDVLVWPILAVPETLKTIPQKSASRAVDLLPDRDLIMSGDYQQVRTILADARVGEPNSGLRPLMERIAAKRDYTRLMTPVVVLPVLALGLWALIIVVGAHMQRDRMEVGVQVLRGLPGLRRWWLIMGGPAVIVAVMVPVGAAAVSIGWGRSSLSALVSTALMTVAAIAAVVIAALPLLRAKVADVLRSVPPRRGTGLPLVEITLAVVAGAALLQLRSGDRSGIGLYAATLVAAAAAVLAARVVPLVVRPLAGRAIRRGRIITGIGLALFSRRGTGRQLLALTALAVSLFTLVTAAVSVSGIDQEQQVRLETGAARTVSVSGADASTLLAAVQALDPEGRFALVAGQTASATGGKVFAIDLSRASLVDWSGAADAARVLRPSLPAAVQVSGTELTLALEMSLASSIEGAPEDLYDGTIGVLLEDARFTVEQFSLGRIRRGTATYRSQLPDRCAQGCRIAGISIEVAPWVAGRLKLRSLTSAGGTTTDFASWHLPGKSSLTDVPIGTPSGGGQITWILPPDAAPTVPVLRTTGQDTAANTAVWRVSTRSTAVLQSTKAGEVPVLPRVGADAGLIDLLTVRRATADGLRFTGMEVWLTEDAPADVAEKLRGAGLIVGAEQDRSTLLAAADRSPTALTLRMHNVAVIAAIGLLLVAVLFIGAGERRAPDLAALRTAGLSRRRVRRAVRSTYLAVVILGTLLGLGAAALAWLVAKDALPIAARAAWLPVRTWPDPVPILVPLAIVAGALIVAVHLISADGFSAEGRKRNV</sequence>
<comment type="subcellular location">
    <subcellularLocation>
        <location evidence="1">Cell membrane</location>
        <topology evidence="1">Multi-pass membrane protein</topology>
    </subcellularLocation>
</comment>
<dbReference type="GO" id="GO:0005886">
    <property type="term" value="C:plasma membrane"/>
    <property type="evidence" value="ECO:0007669"/>
    <property type="project" value="UniProtKB-SubCell"/>
</dbReference>
<keyword evidence="3 6" id="KW-0812">Transmembrane</keyword>
<feature type="transmembrane region" description="Helical" evidence="6">
    <location>
        <begin position="311"/>
        <end position="338"/>
    </location>
</feature>
<keyword evidence="5 6" id="KW-0472">Membrane</keyword>
<evidence type="ECO:0000313" key="9">
    <source>
        <dbReference type="Proteomes" id="UP000587527"/>
    </source>
</evidence>
<feature type="domain" description="ABC3 transporter permease C-terminal" evidence="7">
    <location>
        <begin position="830"/>
        <end position="937"/>
    </location>
</feature>
<gene>
    <name evidence="8" type="ORF">F4553_005869</name>
</gene>
<protein>
    <recommendedName>
        <fullName evidence="7">ABC3 transporter permease C-terminal domain-containing protein</fullName>
    </recommendedName>
</protein>
<dbReference type="Proteomes" id="UP000587527">
    <property type="component" value="Unassembled WGS sequence"/>
</dbReference>
<name>A0A841BXP9_9ACTN</name>
<evidence type="ECO:0000256" key="3">
    <source>
        <dbReference type="ARBA" id="ARBA00022692"/>
    </source>
</evidence>
<evidence type="ECO:0000313" key="8">
    <source>
        <dbReference type="EMBL" id="MBB5872435.1"/>
    </source>
</evidence>
<accession>A0A841BXP9</accession>
<keyword evidence="4 6" id="KW-1133">Transmembrane helix</keyword>
<evidence type="ECO:0000259" key="7">
    <source>
        <dbReference type="Pfam" id="PF02687"/>
    </source>
</evidence>
<keyword evidence="9" id="KW-1185">Reference proteome</keyword>
<dbReference type="RefSeq" id="WP_184842068.1">
    <property type="nucleotide sequence ID" value="NZ_JACHMN010000003.1"/>
</dbReference>
<evidence type="ECO:0000256" key="5">
    <source>
        <dbReference type="ARBA" id="ARBA00023136"/>
    </source>
</evidence>
<dbReference type="Pfam" id="PF02687">
    <property type="entry name" value="FtsX"/>
    <property type="match status" value="1"/>
</dbReference>
<keyword evidence="2" id="KW-1003">Cell membrane</keyword>
<proteinExistence type="predicted"/>
<feature type="transmembrane region" description="Helical" evidence="6">
    <location>
        <begin position="467"/>
        <end position="490"/>
    </location>
</feature>
<feature type="transmembrane region" description="Helical" evidence="6">
    <location>
        <begin position="826"/>
        <end position="845"/>
    </location>
</feature>
<feature type="transmembrane region" description="Helical" evidence="6">
    <location>
        <begin position="875"/>
        <end position="898"/>
    </location>
</feature>
<dbReference type="AlphaFoldDB" id="A0A841BXP9"/>
<organism evidence="8 9">
    <name type="scientific">Allocatelliglobosispora scoriae</name>
    <dbReference type="NCBI Taxonomy" id="643052"/>
    <lineage>
        <taxon>Bacteria</taxon>
        <taxon>Bacillati</taxon>
        <taxon>Actinomycetota</taxon>
        <taxon>Actinomycetes</taxon>
        <taxon>Micromonosporales</taxon>
        <taxon>Micromonosporaceae</taxon>
        <taxon>Allocatelliglobosispora</taxon>
    </lineage>
</organism>
<evidence type="ECO:0000256" key="6">
    <source>
        <dbReference type="SAM" id="Phobius"/>
    </source>
</evidence>
<feature type="transmembrane region" description="Helical" evidence="6">
    <location>
        <begin position="344"/>
        <end position="367"/>
    </location>
</feature>